<dbReference type="RefSeq" id="WP_204821267.1">
    <property type="nucleotide sequence ID" value="NZ_JANHOF010000011.1"/>
</dbReference>
<dbReference type="Proteomes" id="UP001589818">
    <property type="component" value="Unassembled WGS sequence"/>
</dbReference>
<sequence>MLVLAITHYIISDAAPARRLDGRAGATAFTTHSKKANELCRTYAGRAFFIGRHSPPGIAVAGHGGSNAKADEAGLP</sequence>
<keyword evidence="2" id="KW-1185">Reference proteome</keyword>
<reference evidence="1 2" key="1">
    <citation type="submission" date="2024-09" db="EMBL/GenBank/DDBJ databases">
        <authorList>
            <person name="Sun Q."/>
            <person name="Mori K."/>
        </authorList>
    </citation>
    <scope>NUCLEOTIDE SEQUENCE [LARGE SCALE GENOMIC DNA]</scope>
    <source>
        <strain evidence="1 2">CCM 4839</strain>
    </source>
</reference>
<gene>
    <name evidence="1" type="ORF">ACFFJ8_10745</name>
</gene>
<evidence type="ECO:0000313" key="1">
    <source>
        <dbReference type="EMBL" id="MFC0391841.1"/>
    </source>
</evidence>
<organism evidence="1 2">
    <name type="scientific">Paenibacillus mendelii</name>
    <dbReference type="NCBI Taxonomy" id="206163"/>
    <lineage>
        <taxon>Bacteria</taxon>
        <taxon>Bacillati</taxon>
        <taxon>Bacillota</taxon>
        <taxon>Bacilli</taxon>
        <taxon>Bacillales</taxon>
        <taxon>Paenibacillaceae</taxon>
        <taxon>Paenibacillus</taxon>
    </lineage>
</organism>
<evidence type="ECO:0000313" key="2">
    <source>
        <dbReference type="Proteomes" id="UP001589818"/>
    </source>
</evidence>
<dbReference type="EMBL" id="JBHLVF010000012">
    <property type="protein sequence ID" value="MFC0391841.1"/>
    <property type="molecule type" value="Genomic_DNA"/>
</dbReference>
<accession>A0ABV6J7T6</accession>
<name>A0ABV6J7T6_9BACL</name>
<comment type="caution">
    <text evidence="1">The sequence shown here is derived from an EMBL/GenBank/DDBJ whole genome shotgun (WGS) entry which is preliminary data.</text>
</comment>
<proteinExistence type="predicted"/>
<protein>
    <submittedName>
        <fullName evidence="1">Uncharacterized protein</fullName>
    </submittedName>
</protein>